<protein>
    <recommendedName>
        <fullName evidence="7">Thioredoxin</fullName>
    </recommendedName>
</protein>
<dbReference type="PANTHER" id="PTHR45663:SF11">
    <property type="entry name" value="GEO12009P1"/>
    <property type="match status" value="1"/>
</dbReference>
<name>A0ABM8YVY4_9PROT</name>
<dbReference type="RefSeq" id="WP_239795721.1">
    <property type="nucleotide sequence ID" value="NZ_OU912926.1"/>
</dbReference>
<keyword evidence="10" id="KW-1185">Reference proteome</keyword>
<dbReference type="NCBIfam" id="NF008229">
    <property type="entry name" value="PRK10996.1"/>
    <property type="match status" value="1"/>
</dbReference>
<keyword evidence="5" id="KW-1015">Disulfide bond</keyword>
<dbReference type="InterPro" id="IPR049299">
    <property type="entry name" value="Thio2_N"/>
</dbReference>
<evidence type="ECO:0000256" key="7">
    <source>
        <dbReference type="NCBIfam" id="TIGR01068"/>
    </source>
</evidence>
<reference evidence="9 10" key="1">
    <citation type="submission" date="2021-10" db="EMBL/GenBank/DDBJ databases">
        <authorList>
            <person name="Koch H."/>
        </authorList>
    </citation>
    <scope>NUCLEOTIDE SEQUENCE [LARGE SCALE GENOMIC DNA]</scope>
    <source>
        <strain evidence="9">6680</strain>
    </source>
</reference>
<organism evidence="9 10">
    <name type="scientific">Candidatus Nitrotoga arctica</name>
    <dbReference type="NCBI Taxonomy" id="453162"/>
    <lineage>
        <taxon>Bacteria</taxon>
        <taxon>Pseudomonadati</taxon>
        <taxon>Pseudomonadota</taxon>
        <taxon>Betaproteobacteria</taxon>
        <taxon>Nitrosomonadales</taxon>
        <taxon>Gallionellaceae</taxon>
        <taxon>Candidatus Nitrotoga</taxon>
    </lineage>
</organism>
<dbReference type="InterPro" id="IPR036249">
    <property type="entry name" value="Thioredoxin-like_sf"/>
</dbReference>
<dbReference type="EMBL" id="OU912926">
    <property type="protein sequence ID" value="CAG9931636.1"/>
    <property type="molecule type" value="Genomic_DNA"/>
</dbReference>
<dbReference type="SUPFAM" id="SSF52833">
    <property type="entry name" value="Thioredoxin-like"/>
    <property type="match status" value="1"/>
</dbReference>
<evidence type="ECO:0000256" key="1">
    <source>
        <dbReference type="ARBA" id="ARBA00008987"/>
    </source>
</evidence>
<dbReference type="Pfam" id="PF00085">
    <property type="entry name" value="Thioredoxin"/>
    <property type="match status" value="1"/>
</dbReference>
<keyword evidence="4" id="KW-0249">Electron transport</keyword>
<dbReference type="Pfam" id="PF21352">
    <property type="entry name" value="Zn_ribbon_Thio2"/>
    <property type="match status" value="1"/>
</dbReference>
<dbReference type="PRINTS" id="PR00421">
    <property type="entry name" value="THIOREDOXIN"/>
</dbReference>
<dbReference type="Gene3D" id="2.30.30.380">
    <property type="entry name" value="Zn-finger domain of Sec23/24"/>
    <property type="match status" value="1"/>
</dbReference>
<gene>
    <name evidence="9" type="ORF">NTG6680_0383</name>
</gene>
<comment type="similarity">
    <text evidence="1">Belongs to the thioredoxin family.</text>
</comment>
<dbReference type="Proteomes" id="UP000839052">
    <property type="component" value="Chromosome"/>
</dbReference>
<evidence type="ECO:0000313" key="10">
    <source>
        <dbReference type="Proteomes" id="UP000839052"/>
    </source>
</evidence>
<dbReference type="InterPro" id="IPR005746">
    <property type="entry name" value="Thioredoxin"/>
</dbReference>
<dbReference type="PANTHER" id="PTHR45663">
    <property type="entry name" value="GEO12009P1"/>
    <property type="match status" value="1"/>
</dbReference>
<dbReference type="NCBIfam" id="TIGR01068">
    <property type="entry name" value="thioredoxin"/>
    <property type="match status" value="1"/>
</dbReference>
<keyword evidence="3" id="KW-0479">Metal-binding</keyword>
<evidence type="ECO:0000256" key="4">
    <source>
        <dbReference type="ARBA" id="ARBA00022982"/>
    </source>
</evidence>
<keyword evidence="2" id="KW-0813">Transport</keyword>
<evidence type="ECO:0000256" key="2">
    <source>
        <dbReference type="ARBA" id="ARBA00022448"/>
    </source>
</evidence>
<evidence type="ECO:0000259" key="8">
    <source>
        <dbReference type="PROSITE" id="PS51352"/>
    </source>
</evidence>
<dbReference type="CDD" id="cd02947">
    <property type="entry name" value="TRX_family"/>
    <property type="match status" value="1"/>
</dbReference>
<evidence type="ECO:0000313" key="9">
    <source>
        <dbReference type="EMBL" id="CAG9931636.1"/>
    </source>
</evidence>
<sequence>MSDSINIVCPSCDAVNRIPAGKLTSQPNCGKCKQALFNAHPIELGSSNFEKHITRNDIPVLVDFWAPWCGPCRMMAPAFIQAAEKLEPGIRLAKLNTEEAQELGARYNIRSIPTLAIFKNGREVARQAGAMDVAGIVSWARANA</sequence>
<dbReference type="InterPro" id="IPR013766">
    <property type="entry name" value="Thioredoxin_domain"/>
</dbReference>
<evidence type="ECO:0000256" key="6">
    <source>
        <dbReference type="ARBA" id="ARBA00023284"/>
    </source>
</evidence>
<evidence type="ECO:0000256" key="5">
    <source>
        <dbReference type="ARBA" id="ARBA00023157"/>
    </source>
</evidence>
<proteinExistence type="inferred from homology"/>
<keyword evidence="6" id="KW-0676">Redox-active center</keyword>
<evidence type="ECO:0000256" key="3">
    <source>
        <dbReference type="ARBA" id="ARBA00022723"/>
    </source>
</evidence>
<dbReference type="PROSITE" id="PS51352">
    <property type="entry name" value="THIOREDOXIN_2"/>
    <property type="match status" value="1"/>
</dbReference>
<dbReference type="Gene3D" id="3.40.30.10">
    <property type="entry name" value="Glutaredoxin"/>
    <property type="match status" value="1"/>
</dbReference>
<feature type="domain" description="Thioredoxin" evidence="8">
    <location>
        <begin position="12"/>
        <end position="144"/>
    </location>
</feature>
<dbReference type="PROSITE" id="PS00194">
    <property type="entry name" value="THIOREDOXIN_1"/>
    <property type="match status" value="1"/>
</dbReference>
<accession>A0ABM8YVY4</accession>
<dbReference type="InterPro" id="IPR017937">
    <property type="entry name" value="Thioredoxin_CS"/>
</dbReference>